<evidence type="ECO:0000313" key="3">
    <source>
        <dbReference type="EMBL" id="HIU40673.1"/>
    </source>
</evidence>
<dbReference type="AlphaFoldDB" id="A0A9D1INM8"/>
<dbReference type="GO" id="GO:0016887">
    <property type="term" value="F:ATP hydrolysis activity"/>
    <property type="evidence" value="ECO:0007669"/>
    <property type="project" value="InterPro"/>
</dbReference>
<reference evidence="3" key="2">
    <citation type="journal article" date="2021" name="PeerJ">
        <title>Extensive microbial diversity within the chicken gut microbiome revealed by metagenomics and culture.</title>
        <authorList>
            <person name="Gilroy R."/>
            <person name="Ravi A."/>
            <person name="Getino M."/>
            <person name="Pursley I."/>
            <person name="Horton D.L."/>
            <person name="Alikhan N.F."/>
            <person name="Baker D."/>
            <person name="Gharbi K."/>
            <person name="Hall N."/>
            <person name="Watson M."/>
            <person name="Adriaenssens E.M."/>
            <person name="Foster-Nyarko E."/>
            <person name="Jarju S."/>
            <person name="Secka A."/>
            <person name="Antonio M."/>
            <person name="Oren A."/>
            <person name="Chaudhuri R.R."/>
            <person name="La Ragione R."/>
            <person name="Hildebrand F."/>
            <person name="Pallen M.J."/>
        </authorList>
    </citation>
    <scope>NUCLEOTIDE SEQUENCE</scope>
    <source>
        <strain evidence="3">CHK193-30670</strain>
    </source>
</reference>
<comment type="similarity">
    <text evidence="1">Belongs to the GSP E family.</text>
</comment>
<dbReference type="Proteomes" id="UP000824074">
    <property type="component" value="Unassembled WGS sequence"/>
</dbReference>
<evidence type="ECO:0000259" key="2">
    <source>
        <dbReference type="Pfam" id="PF00437"/>
    </source>
</evidence>
<dbReference type="EMBL" id="DVMT01000053">
    <property type="protein sequence ID" value="HIU40673.1"/>
    <property type="molecule type" value="Genomic_DNA"/>
</dbReference>
<dbReference type="InterPro" id="IPR027417">
    <property type="entry name" value="P-loop_NTPase"/>
</dbReference>
<dbReference type="CDD" id="cd01130">
    <property type="entry name" value="VirB11-like_ATPase"/>
    <property type="match status" value="1"/>
</dbReference>
<dbReference type="InterPro" id="IPR050921">
    <property type="entry name" value="T4SS_GSP_E_ATPase"/>
</dbReference>
<evidence type="ECO:0000313" key="4">
    <source>
        <dbReference type="Proteomes" id="UP000824074"/>
    </source>
</evidence>
<dbReference type="Pfam" id="PF00437">
    <property type="entry name" value="T2SSE"/>
    <property type="match status" value="1"/>
</dbReference>
<feature type="domain" description="Bacterial type II secretion system protein E" evidence="2">
    <location>
        <begin position="90"/>
        <end position="366"/>
    </location>
</feature>
<dbReference type="Gene3D" id="3.30.450.380">
    <property type="match status" value="1"/>
</dbReference>
<accession>A0A9D1INM8</accession>
<dbReference type="SUPFAM" id="SSF52540">
    <property type="entry name" value="P-loop containing nucleoside triphosphate hydrolases"/>
    <property type="match status" value="1"/>
</dbReference>
<sequence length="444" mass="49790">MKKSNLLNAFDVKEQKVQTKPVADYDIFKDKELLDNLRNTIISNLIDDKIPNDKLLHEYINDEIDKALLGYDLTNLERSHIFNLIDNEINGNGPITELLEDPNITEIMVNGKNEVYVEIDGQISKDDSVSFINDEHIIRTIQKIVQPLGRTIDTANPMVDARLEDGSRLNAVIPPLSLKGPVVTIRKFRRDMETVDDFLRTGAMTPYMARFLDAAVKAKLNIIICGGTGAGKTTLLNALSSFIGDHERIITIEDAAELRLHQSHVIGLETRLTNYEGTGEVTIRDLVINSLRMRPDRIIVGEVRGKEAFDMLQAMNTGHDGSLTTMHANGPLDALNRLETMVLMAGMEIPVKAIREYIENAIDLVVNVSRLSDGRRKVTSICEVDGFNDDVIKLEEIFSFKQTGLTDTGEVDGAFDLRKRVPMVLKKIRSKGITDLDDIFNFKK</sequence>
<evidence type="ECO:0000256" key="1">
    <source>
        <dbReference type="ARBA" id="ARBA00006611"/>
    </source>
</evidence>
<gene>
    <name evidence="3" type="ORF">IAB68_05175</name>
</gene>
<dbReference type="PANTHER" id="PTHR30486:SF6">
    <property type="entry name" value="TYPE IV PILUS RETRACTATION ATPASE PILT"/>
    <property type="match status" value="1"/>
</dbReference>
<protein>
    <submittedName>
        <fullName evidence="3">CpaF family protein</fullName>
    </submittedName>
</protein>
<dbReference type="Gene3D" id="3.40.50.300">
    <property type="entry name" value="P-loop containing nucleotide triphosphate hydrolases"/>
    <property type="match status" value="1"/>
</dbReference>
<dbReference type="PANTHER" id="PTHR30486">
    <property type="entry name" value="TWITCHING MOTILITY PROTEIN PILT"/>
    <property type="match status" value="1"/>
</dbReference>
<comment type="caution">
    <text evidence="3">The sequence shown here is derived from an EMBL/GenBank/DDBJ whole genome shotgun (WGS) entry which is preliminary data.</text>
</comment>
<dbReference type="InterPro" id="IPR001482">
    <property type="entry name" value="T2SS/T4SS_dom"/>
</dbReference>
<organism evidence="3 4">
    <name type="scientific">Candidatus Aphodocola excrementigallinarum</name>
    <dbReference type="NCBI Taxonomy" id="2840670"/>
    <lineage>
        <taxon>Bacteria</taxon>
        <taxon>Bacillati</taxon>
        <taxon>Bacillota</taxon>
        <taxon>Bacilli</taxon>
        <taxon>Candidatus Aphodocola</taxon>
    </lineage>
</organism>
<reference evidence="3" key="1">
    <citation type="submission" date="2020-10" db="EMBL/GenBank/DDBJ databases">
        <authorList>
            <person name="Gilroy R."/>
        </authorList>
    </citation>
    <scope>NUCLEOTIDE SEQUENCE</scope>
    <source>
        <strain evidence="3">CHK193-30670</strain>
    </source>
</reference>
<proteinExistence type="inferred from homology"/>
<name>A0A9D1INM8_9FIRM</name>